<dbReference type="InterPro" id="IPR051998">
    <property type="entry name" value="Meteorin-like"/>
</dbReference>
<comment type="similarity">
    <text evidence="2">Belongs to the meteorin family.</text>
</comment>
<comment type="subcellular location">
    <subcellularLocation>
        <location evidence="1">Secreted</location>
    </subcellularLocation>
</comment>
<reference evidence="6 7" key="1">
    <citation type="submission" date="2014-07" db="EMBL/GenBank/DDBJ databases">
        <title>Genomic and transcriptomic analysis on Apis cerana provide comprehensive insights into honey bee biology.</title>
        <authorList>
            <person name="Diao Q."/>
            <person name="Sun L."/>
            <person name="Zheng H."/>
            <person name="Zheng H."/>
            <person name="Xu S."/>
            <person name="Wang S."/>
            <person name="Zeng Z."/>
            <person name="Hu F."/>
            <person name="Su S."/>
            <person name="Wu J."/>
        </authorList>
    </citation>
    <scope>NUCLEOTIDE SEQUENCE [LARGE SCALE GENOMIC DNA]</scope>
    <source>
        <tissue evidence="6">Pupae without intestine</tissue>
    </source>
</reference>
<dbReference type="CDD" id="cd22981">
    <property type="entry name" value="DD_TbAK-like"/>
    <property type="match status" value="1"/>
</dbReference>
<sequence length="436" mass="50450">MNKNIKYFQKEEQNKKLSSHSCEQSQFTWNNNVACNISKEQDYLNKKNIFDIFHFLLSHVIVQQPTNPIQYLYELLDDFILFRSGLKNPRLLWTKRHVDAIFGNVLSRDSELLPLDDYKIAMKTLSVHYYDPCPVQVMPGYIDRQTFCTEAGGGGRGVRPVYLRCSRGTILWRYPRGALRVVLSPPILNELISKIHYEFIRKKDDIIMKNDINPISNNSAFQLFGFRTCTKVSGPIRVYLETGGKLRSVYSPRDGKHKASHRCFHAKKQPAALYIEAEESSEYHDARLQYDLELRYIDSRKEISRRFNDEEEDCRPCSMDELAKAYCQSDFIARGTVSAVQKQPNLEAAELVLRVTKILRRIEENENNDADATDFHDHRNIHIRVPAACDARHGQGEFVIMAKRRLGDLVLVCAPRIETWAKTVRELESAPCVLRS</sequence>
<keyword evidence="7" id="KW-1185">Reference proteome</keyword>
<evidence type="ECO:0000256" key="4">
    <source>
        <dbReference type="ARBA" id="ARBA00022729"/>
    </source>
</evidence>
<gene>
    <name evidence="6" type="ORF">APICC_01851</name>
</gene>
<evidence type="ECO:0000256" key="1">
    <source>
        <dbReference type="ARBA" id="ARBA00004613"/>
    </source>
</evidence>
<protein>
    <submittedName>
        <fullName evidence="6">Meteorin protein</fullName>
    </submittedName>
</protein>
<dbReference type="Proteomes" id="UP000242457">
    <property type="component" value="Unassembled WGS sequence"/>
</dbReference>
<dbReference type="GO" id="GO:0005179">
    <property type="term" value="F:hormone activity"/>
    <property type="evidence" value="ECO:0007669"/>
    <property type="project" value="TreeGrafter"/>
</dbReference>
<dbReference type="PANTHER" id="PTHR28593:SF3">
    <property type="entry name" value="METEORIN-LIKE PROTEIN"/>
    <property type="match status" value="1"/>
</dbReference>
<evidence type="ECO:0000313" key="7">
    <source>
        <dbReference type="Proteomes" id="UP000242457"/>
    </source>
</evidence>
<dbReference type="PANTHER" id="PTHR28593">
    <property type="entry name" value="METEORIN-LIKE PROTEIN"/>
    <property type="match status" value="1"/>
</dbReference>
<evidence type="ECO:0000256" key="3">
    <source>
        <dbReference type="ARBA" id="ARBA00022525"/>
    </source>
</evidence>
<keyword evidence="4" id="KW-0732">Signal</keyword>
<organism evidence="6 7">
    <name type="scientific">Apis cerana cerana</name>
    <name type="common">Oriental honeybee</name>
    <dbReference type="NCBI Taxonomy" id="94128"/>
    <lineage>
        <taxon>Eukaryota</taxon>
        <taxon>Metazoa</taxon>
        <taxon>Ecdysozoa</taxon>
        <taxon>Arthropoda</taxon>
        <taxon>Hexapoda</taxon>
        <taxon>Insecta</taxon>
        <taxon>Pterygota</taxon>
        <taxon>Neoptera</taxon>
        <taxon>Endopterygota</taxon>
        <taxon>Hymenoptera</taxon>
        <taxon>Apocrita</taxon>
        <taxon>Aculeata</taxon>
        <taxon>Apoidea</taxon>
        <taxon>Anthophila</taxon>
        <taxon>Apidae</taxon>
        <taxon>Apis</taxon>
    </lineage>
</organism>
<evidence type="ECO:0000313" key="6">
    <source>
        <dbReference type="EMBL" id="PBC25236.1"/>
    </source>
</evidence>
<dbReference type="AlphaFoldDB" id="A0A2A3E1V2"/>
<evidence type="ECO:0000256" key="2">
    <source>
        <dbReference type="ARBA" id="ARBA00005669"/>
    </source>
</evidence>
<dbReference type="EMBL" id="KZ288486">
    <property type="protein sequence ID" value="PBC25236.1"/>
    <property type="molecule type" value="Genomic_DNA"/>
</dbReference>
<dbReference type="GO" id="GO:0005615">
    <property type="term" value="C:extracellular space"/>
    <property type="evidence" value="ECO:0007669"/>
    <property type="project" value="TreeGrafter"/>
</dbReference>
<keyword evidence="5" id="KW-1015">Disulfide bond</keyword>
<dbReference type="STRING" id="94128.A0A2A3E1V2"/>
<name>A0A2A3E1V2_APICC</name>
<keyword evidence="3" id="KW-0964">Secreted</keyword>
<proteinExistence type="inferred from homology"/>
<dbReference type="OrthoDB" id="6092325at2759"/>
<evidence type="ECO:0000256" key="5">
    <source>
        <dbReference type="ARBA" id="ARBA00023157"/>
    </source>
</evidence>
<accession>A0A2A3E1V2</accession>